<evidence type="ECO:0000256" key="1">
    <source>
        <dbReference type="SAM" id="MobiDB-lite"/>
    </source>
</evidence>
<comment type="caution">
    <text evidence="2">The sequence shown here is derived from an EMBL/GenBank/DDBJ whole genome shotgun (WGS) entry which is preliminary data.</text>
</comment>
<keyword evidence="3" id="KW-1185">Reference proteome</keyword>
<organism evidence="2 3">
    <name type="scientific">Rhizodiscina lignyota</name>
    <dbReference type="NCBI Taxonomy" id="1504668"/>
    <lineage>
        <taxon>Eukaryota</taxon>
        <taxon>Fungi</taxon>
        <taxon>Dikarya</taxon>
        <taxon>Ascomycota</taxon>
        <taxon>Pezizomycotina</taxon>
        <taxon>Dothideomycetes</taxon>
        <taxon>Pleosporomycetidae</taxon>
        <taxon>Aulographales</taxon>
        <taxon>Rhizodiscinaceae</taxon>
        <taxon>Rhizodiscina</taxon>
    </lineage>
</organism>
<evidence type="ECO:0000313" key="2">
    <source>
        <dbReference type="EMBL" id="KAF2102147.1"/>
    </source>
</evidence>
<gene>
    <name evidence="2" type="ORF">NA57DRAFT_73581</name>
</gene>
<protein>
    <submittedName>
        <fullName evidence="2">Uncharacterized protein</fullName>
    </submittedName>
</protein>
<proteinExistence type="predicted"/>
<feature type="region of interest" description="Disordered" evidence="1">
    <location>
        <begin position="277"/>
        <end position="300"/>
    </location>
</feature>
<sequence>MTDLVFLCRSDRHMAALQLFNKLRGEYHYHCRELDEGCPFVTHPEQQIYAKSDLSRAVHGTTSIDTLFPTAEYTQLLVTHRMQLYRDYSGAMEGHEEHVEHVERSVLRLSTDSEFSLWRFHPLGSRDQDDLVLVGDMRMKVHSLDGAGELARQRATLILERDADMRSVDDDDWFPWQVLQVNLFMGPGVEIAIPGKKQGIEMSWIGKEGQGEWCNMWQFVALRVEELVPIDEGWEDRWVGEVSVHELRRQLEHPLPTMPTAPARERDRNVESNVENVHREKNASSCGESASVLPKSAQEADNGQVAAEDKMELAEEVSGQVAVEDEMQLTEEEKCERAIREFYVWSTQN</sequence>
<name>A0A9P4MC73_9PEZI</name>
<reference evidence="2" key="1">
    <citation type="journal article" date="2020" name="Stud. Mycol.">
        <title>101 Dothideomycetes genomes: a test case for predicting lifestyles and emergence of pathogens.</title>
        <authorList>
            <person name="Haridas S."/>
            <person name="Albert R."/>
            <person name="Binder M."/>
            <person name="Bloem J."/>
            <person name="Labutti K."/>
            <person name="Salamov A."/>
            <person name="Andreopoulos B."/>
            <person name="Baker S."/>
            <person name="Barry K."/>
            <person name="Bills G."/>
            <person name="Bluhm B."/>
            <person name="Cannon C."/>
            <person name="Castanera R."/>
            <person name="Culley D."/>
            <person name="Daum C."/>
            <person name="Ezra D."/>
            <person name="Gonzalez J."/>
            <person name="Henrissat B."/>
            <person name="Kuo A."/>
            <person name="Liang C."/>
            <person name="Lipzen A."/>
            <person name="Lutzoni F."/>
            <person name="Magnuson J."/>
            <person name="Mondo S."/>
            <person name="Nolan M."/>
            <person name="Ohm R."/>
            <person name="Pangilinan J."/>
            <person name="Park H.-J."/>
            <person name="Ramirez L."/>
            <person name="Alfaro M."/>
            <person name="Sun H."/>
            <person name="Tritt A."/>
            <person name="Yoshinaga Y."/>
            <person name="Zwiers L.-H."/>
            <person name="Turgeon B."/>
            <person name="Goodwin S."/>
            <person name="Spatafora J."/>
            <person name="Crous P."/>
            <person name="Grigoriev I."/>
        </authorList>
    </citation>
    <scope>NUCLEOTIDE SEQUENCE</scope>
    <source>
        <strain evidence="2">CBS 133067</strain>
    </source>
</reference>
<evidence type="ECO:0000313" key="3">
    <source>
        <dbReference type="Proteomes" id="UP000799772"/>
    </source>
</evidence>
<accession>A0A9P4MC73</accession>
<dbReference type="AlphaFoldDB" id="A0A9P4MC73"/>
<dbReference type="Proteomes" id="UP000799772">
    <property type="component" value="Unassembled WGS sequence"/>
</dbReference>
<dbReference type="EMBL" id="ML978123">
    <property type="protein sequence ID" value="KAF2102147.1"/>
    <property type="molecule type" value="Genomic_DNA"/>
</dbReference>